<evidence type="ECO:0000313" key="2">
    <source>
        <dbReference type="EMBL" id="OLO49623.1"/>
    </source>
</evidence>
<protein>
    <submittedName>
        <fullName evidence="2">DoxX family protein</fullName>
    </submittedName>
</protein>
<organism evidence="2 3">
    <name type="scientific">Actinomyces oris</name>
    <dbReference type="NCBI Taxonomy" id="544580"/>
    <lineage>
        <taxon>Bacteria</taxon>
        <taxon>Bacillati</taxon>
        <taxon>Actinomycetota</taxon>
        <taxon>Actinomycetes</taxon>
        <taxon>Actinomycetales</taxon>
        <taxon>Actinomycetaceae</taxon>
        <taxon>Actinomyces</taxon>
    </lineage>
</organism>
<gene>
    <name evidence="2" type="ORF">BKH28_06745</name>
</gene>
<dbReference type="AlphaFoldDB" id="A0A1Q8VNH2"/>
<dbReference type="RefSeq" id="WP_075418080.1">
    <property type="nucleotide sequence ID" value="NZ_MSKL01000014.1"/>
</dbReference>
<evidence type="ECO:0000313" key="3">
    <source>
        <dbReference type="Proteomes" id="UP000186394"/>
    </source>
</evidence>
<accession>A0A1Q8VNH2</accession>
<keyword evidence="1" id="KW-0812">Transmembrane</keyword>
<dbReference type="EMBL" id="MSKL01000014">
    <property type="protein sequence ID" value="OLO49623.1"/>
    <property type="molecule type" value="Genomic_DNA"/>
</dbReference>
<sequence>MPVSTHGAKRPRSGSEIVTSPSARIVLAVLRIVVGFIFLWTFLDKTFGLGFSTPRQMAWINGGQPAQGFIKGVAVHSPFGSAFELLANPVGDWLFMAGMLGVGVALTLGIGLKVSAFAASALMVPLYLALWPIGTGGTENAATNPLVDLHWVLTLSAILFALTRAGDTLGLGTWWSRLVGDSWLR</sequence>
<feature type="transmembrane region" description="Helical" evidence="1">
    <location>
        <begin position="93"/>
        <end position="110"/>
    </location>
</feature>
<comment type="caution">
    <text evidence="2">The sequence shown here is derived from an EMBL/GenBank/DDBJ whole genome shotgun (WGS) entry which is preliminary data.</text>
</comment>
<reference evidence="2 3" key="1">
    <citation type="submission" date="2016-12" db="EMBL/GenBank/DDBJ databases">
        <title>Genomic comparison of strains in the 'Actinomyces naeslundii' group.</title>
        <authorList>
            <person name="Mughal S.R."/>
            <person name="Do T."/>
            <person name="Gilbert S.C."/>
            <person name="Witherden E.A."/>
            <person name="Didelot X."/>
            <person name="Beighton D."/>
        </authorList>
    </citation>
    <scope>NUCLEOTIDE SEQUENCE [LARGE SCALE GENOMIC DNA]</scope>
    <source>
        <strain evidence="2 3">P6N</strain>
    </source>
</reference>
<keyword evidence="1" id="KW-1133">Transmembrane helix</keyword>
<evidence type="ECO:0000256" key="1">
    <source>
        <dbReference type="SAM" id="Phobius"/>
    </source>
</evidence>
<proteinExistence type="predicted"/>
<dbReference type="Proteomes" id="UP000186394">
    <property type="component" value="Unassembled WGS sequence"/>
</dbReference>
<feature type="transmembrane region" description="Helical" evidence="1">
    <location>
        <begin position="117"/>
        <end position="134"/>
    </location>
</feature>
<feature type="transmembrane region" description="Helical" evidence="1">
    <location>
        <begin position="149"/>
        <end position="175"/>
    </location>
</feature>
<keyword evidence="1" id="KW-0472">Membrane</keyword>
<name>A0A1Q8VNH2_9ACTO</name>
<dbReference type="OrthoDB" id="3253635at2"/>
<feature type="transmembrane region" description="Helical" evidence="1">
    <location>
        <begin position="21"/>
        <end position="43"/>
    </location>
</feature>